<organism evidence="8 10">
    <name type="scientific">Pseudodesulfovibrio indicus</name>
    <dbReference type="NCBI Taxonomy" id="1716143"/>
    <lineage>
        <taxon>Bacteria</taxon>
        <taxon>Pseudomonadati</taxon>
        <taxon>Thermodesulfobacteriota</taxon>
        <taxon>Desulfovibrionia</taxon>
        <taxon>Desulfovibrionales</taxon>
        <taxon>Desulfovibrionaceae</taxon>
    </lineage>
</organism>
<dbReference type="GO" id="GO:1990481">
    <property type="term" value="P:mRNA pseudouridine synthesis"/>
    <property type="evidence" value="ECO:0007669"/>
    <property type="project" value="TreeGrafter"/>
</dbReference>
<dbReference type="Gene3D" id="3.30.2350.10">
    <property type="entry name" value="Pseudouridine synthase"/>
    <property type="match status" value="1"/>
</dbReference>
<dbReference type="Proteomes" id="UP000055611">
    <property type="component" value="Chromosome"/>
</dbReference>
<feature type="active site" description="Nucleophile" evidence="5">
    <location>
        <position position="50"/>
    </location>
</feature>
<accession>A0A126QQ08</accession>
<keyword evidence="3 5" id="KW-0819">tRNA processing</keyword>
<dbReference type="EC" id="5.4.99.25" evidence="5"/>
<dbReference type="SUPFAM" id="SSF55120">
    <property type="entry name" value="Pseudouridine synthase"/>
    <property type="match status" value="1"/>
</dbReference>
<evidence type="ECO:0000256" key="1">
    <source>
        <dbReference type="ARBA" id="ARBA00000385"/>
    </source>
</evidence>
<dbReference type="GO" id="GO:0031119">
    <property type="term" value="P:tRNA pseudouridine synthesis"/>
    <property type="evidence" value="ECO:0007669"/>
    <property type="project" value="UniProtKB-UniRule"/>
</dbReference>
<reference evidence="7 9" key="1">
    <citation type="journal article" date="2016" name="Front. Microbiol.">
        <title>Genome Sequence of the Piezophilic, Mesophilic Sulfate-Reducing Bacterium Desulfovibrio indicus J2T.</title>
        <authorList>
            <person name="Cao J."/>
            <person name="Maignien L."/>
            <person name="Shao Z."/>
            <person name="Alain K."/>
            <person name="Jebbar M."/>
        </authorList>
    </citation>
    <scope>NUCLEOTIDE SEQUENCE [LARGE SCALE GENOMIC DNA]</scope>
    <source>
        <strain evidence="7 9">J2</strain>
    </source>
</reference>
<dbReference type="NCBIfam" id="TIGR00431">
    <property type="entry name" value="TruB"/>
    <property type="match status" value="1"/>
</dbReference>
<dbReference type="EMBL" id="CP014206">
    <property type="protein sequence ID" value="AMK12163.1"/>
    <property type="molecule type" value="Genomic_DNA"/>
</dbReference>
<comment type="function">
    <text evidence="5">Responsible for synthesis of pseudouridine from uracil-55 in the psi GC loop of transfer RNAs.</text>
</comment>
<evidence type="ECO:0000313" key="9">
    <source>
        <dbReference type="Proteomes" id="UP000055611"/>
    </source>
</evidence>
<evidence type="ECO:0000313" key="10">
    <source>
        <dbReference type="Proteomes" id="UP000295506"/>
    </source>
</evidence>
<name>A0A126QQ08_9BACT</name>
<evidence type="ECO:0000256" key="3">
    <source>
        <dbReference type="ARBA" id="ARBA00022694"/>
    </source>
</evidence>
<comment type="catalytic activity">
    <reaction evidence="1 5">
        <text>uridine(55) in tRNA = pseudouridine(55) in tRNA</text>
        <dbReference type="Rhea" id="RHEA:42532"/>
        <dbReference type="Rhea" id="RHEA-COMP:10101"/>
        <dbReference type="Rhea" id="RHEA-COMP:10102"/>
        <dbReference type="ChEBI" id="CHEBI:65314"/>
        <dbReference type="ChEBI" id="CHEBI:65315"/>
        <dbReference type="EC" id="5.4.99.25"/>
    </reaction>
</comment>
<reference evidence="8 10" key="2">
    <citation type="submission" date="2019-03" db="EMBL/GenBank/DDBJ databases">
        <title>Genomic Encyclopedia of Type Strains, Phase IV (KMG-IV): sequencing the most valuable type-strain genomes for metagenomic binning, comparative biology and taxonomic classification.</title>
        <authorList>
            <person name="Goeker M."/>
        </authorList>
    </citation>
    <scope>NUCLEOTIDE SEQUENCE [LARGE SCALE GENOMIC DNA]</scope>
    <source>
        <strain evidence="8 10">DSM 101483</strain>
    </source>
</reference>
<dbReference type="Pfam" id="PF01509">
    <property type="entry name" value="TruB_N"/>
    <property type="match status" value="1"/>
</dbReference>
<dbReference type="HAMAP" id="MF_01080">
    <property type="entry name" value="TruB_bact"/>
    <property type="match status" value="1"/>
</dbReference>
<evidence type="ECO:0000256" key="5">
    <source>
        <dbReference type="HAMAP-Rule" id="MF_01080"/>
    </source>
</evidence>
<protein>
    <recommendedName>
        <fullName evidence="5">tRNA pseudouridine synthase B</fullName>
        <ecNumber evidence="5">5.4.99.25</ecNumber>
    </recommendedName>
    <alternativeName>
        <fullName evidence="5">tRNA pseudouridine(55) synthase</fullName>
        <shortName evidence="5">Psi55 synthase</shortName>
    </alternativeName>
    <alternativeName>
        <fullName evidence="5">tRNA pseudouridylate synthase</fullName>
    </alternativeName>
    <alternativeName>
        <fullName evidence="5">tRNA-uridine isomerase</fullName>
    </alternativeName>
</protein>
<dbReference type="InterPro" id="IPR002501">
    <property type="entry name" value="PsdUridine_synth_N"/>
</dbReference>
<evidence type="ECO:0000313" key="7">
    <source>
        <dbReference type="EMBL" id="AMK12163.1"/>
    </source>
</evidence>
<evidence type="ECO:0000256" key="4">
    <source>
        <dbReference type="ARBA" id="ARBA00023235"/>
    </source>
</evidence>
<gene>
    <name evidence="5" type="primary">truB</name>
    <name evidence="7" type="ORF">AWY79_14120</name>
    <name evidence="8" type="ORF">EDC59_105173</name>
</gene>
<dbReference type="Proteomes" id="UP000295506">
    <property type="component" value="Unassembled WGS sequence"/>
</dbReference>
<keyword evidence="4 5" id="KW-0413">Isomerase</keyword>
<dbReference type="AlphaFoldDB" id="A0A126QQ08"/>
<comment type="similarity">
    <text evidence="2 5">Belongs to the pseudouridine synthase TruB family. Type 1 subfamily.</text>
</comment>
<feature type="domain" description="Pseudouridine synthase II N-terminal" evidence="6">
    <location>
        <begin position="35"/>
        <end position="182"/>
    </location>
</feature>
<dbReference type="PANTHER" id="PTHR13767">
    <property type="entry name" value="TRNA-PSEUDOURIDINE SYNTHASE"/>
    <property type="match status" value="1"/>
</dbReference>
<evidence type="ECO:0000313" key="8">
    <source>
        <dbReference type="EMBL" id="TDT88769.1"/>
    </source>
</evidence>
<keyword evidence="9" id="KW-1185">Reference proteome</keyword>
<dbReference type="InterPro" id="IPR014780">
    <property type="entry name" value="tRNA_psdUridine_synth_TruB"/>
</dbReference>
<dbReference type="GO" id="GO:0003723">
    <property type="term" value="F:RNA binding"/>
    <property type="evidence" value="ECO:0007669"/>
    <property type="project" value="InterPro"/>
</dbReference>
<evidence type="ECO:0000259" key="6">
    <source>
        <dbReference type="Pfam" id="PF01509"/>
    </source>
</evidence>
<proteinExistence type="inferred from homology"/>
<evidence type="ECO:0000256" key="2">
    <source>
        <dbReference type="ARBA" id="ARBA00005642"/>
    </source>
</evidence>
<dbReference type="EMBL" id="SOBK01000005">
    <property type="protein sequence ID" value="TDT88769.1"/>
    <property type="molecule type" value="Genomic_DNA"/>
</dbReference>
<dbReference type="PANTHER" id="PTHR13767:SF2">
    <property type="entry name" value="PSEUDOURIDYLATE SYNTHASE TRUB1"/>
    <property type="match status" value="1"/>
</dbReference>
<sequence>MGRRRNKRSPEQLDGLLILNKPAGPTSAACLNDIKHRLKQYKIGHGGTLDPMATGVLLVLLGQATKLAPYLSGGTKTYSGTFRLGITTDTLDIQGEVLKESPVDATPEEVEREILYWKELTEQEVPAYSAAKHEGKPLYALAREGKETPVKTKPIVISHVEALDVHMPEAAFRVSCSAGTYIRSLVHSLGTRMGCGAALTSLVREASEPFGLDQALDLEDVLEHPELFPERVIPLKDTLPHWPCYRLTAPLAGLVMNGSWLPVVDQPGAMLAGTLGDRALLLDQDEAPLALVEAKLQDDKPKWAILRGLWTQD</sequence>
<dbReference type="CDD" id="cd02573">
    <property type="entry name" value="PseudoU_synth_EcTruB"/>
    <property type="match status" value="1"/>
</dbReference>
<dbReference type="InterPro" id="IPR020103">
    <property type="entry name" value="PsdUridine_synth_cat_dom_sf"/>
</dbReference>
<dbReference type="RefSeq" id="WP_066805264.1">
    <property type="nucleotide sequence ID" value="NZ_CP014206.1"/>
</dbReference>
<dbReference type="OrthoDB" id="9802309at2"/>
<dbReference type="GO" id="GO:0160148">
    <property type="term" value="F:tRNA pseudouridine(55) synthase activity"/>
    <property type="evidence" value="ECO:0007669"/>
    <property type="project" value="UniProtKB-EC"/>
</dbReference>
<dbReference type="KEGG" id="dej:AWY79_14120"/>